<accession>A0A0C3J5M2</accession>
<sequence length="160" mass="17217">MVYEDAAEAVALLDSQQWIAGSRAAEGDTCWPFGKPVGSQQLNIVNLNGGYASAIGKEQPNAWPQVVGSTSSAVQPMTKGCHTDSPDSLQPAEPLAVPTTIKSTHKQEDSKRKLPIPSMIPTHRTGIDNASSMRQSKWVRKAPKQPDDDVPTPSPSKKCR</sequence>
<protein>
    <submittedName>
        <fullName evidence="2">Uncharacterized protein</fullName>
    </submittedName>
</protein>
<dbReference type="OrthoDB" id="2699978at2759"/>
<reference evidence="3" key="2">
    <citation type="submission" date="2015-01" db="EMBL/GenBank/DDBJ databases">
        <title>Evolutionary Origins and Diversification of the Mycorrhizal Mutualists.</title>
        <authorList>
            <consortium name="DOE Joint Genome Institute"/>
            <consortium name="Mycorrhizal Genomics Consortium"/>
            <person name="Kohler A."/>
            <person name="Kuo A."/>
            <person name="Nagy L.G."/>
            <person name="Floudas D."/>
            <person name="Copeland A."/>
            <person name="Barry K.W."/>
            <person name="Cichocki N."/>
            <person name="Veneault-Fourrey C."/>
            <person name="LaButti K."/>
            <person name="Lindquist E.A."/>
            <person name="Lipzen A."/>
            <person name="Lundell T."/>
            <person name="Morin E."/>
            <person name="Murat C."/>
            <person name="Riley R."/>
            <person name="Ohm R."/>
            <person name="Sun H."/>
            <person name="Tunlid A."/>
            <person name="Henrissat B."/>
            <person name="Grigoriev I.V."/>
            <person name="Hibbett D.S."/>
            <person name="Martin F."/>
        </authorList>
    </citation>
    <scope>NUCLEOTIDE SEQUENCE [LARGE SCALE GENOMIC DNA]</scope>
    <source>
        <strain evidence="3">Marx 270</strain>
    </source>
</reference>
<dbReference type="EMBL" id="KN831971">
    <property type="protein sequence ID" value="KIO04338.1"/>
    <property type="molecule type" value="Genomic_DNA"/>
</dbReference>
<dbReference type="Proteomes" id="UP000054217">
    <property type="component" value="Unassembled WGS sequence"/>
</dbReference>
<dbReference type="AlphaFoldDB" id="A0A0C3J5M2"/>
<gene>
    <name evidence="2" type="ORF">M404DRAFT_26185</name>
</gene>
<name>A0A0C3J5M2_PISTI</name>
<dbReference type="InParanoid" id="A0A0C3J5M2"/>
<dbReference type="HOGENOM" id="CLU_1652870_0_0_1"/>
<evidence type="ECO:0000313" key="3">
    <source>
        <dbReference type="Proteomes" id="UP000054217"/>
    </source>
</evidence>
<feature type="region of interest" description="Disordered" evidence="1">
    <location>
        <begin position="69"/>
        <end position="160"/>
    </location>
</feature>
<proteinExistence type="predicted"/>
<reference evidence="2 3" key="1">
    <citation type="submission" date="2014-04" db="EMBL/GenBank/DDBJ databases">
        <authorList>
            <consortium name="DOE Joint Genome Institute"/>
            <person name="Kuo A."/>
            <person name="Kohler A."/>
            <person name="Costa M.D."/>
            <person name="Nagy L.G."/>
            <person name="Floudas D."/>
            <person name="Copeland A."/>
            <person name="Barry K.W."/>
            <person name="Cichocki N."/>
            <person name="Veneault-Fourrey C."/>
            <person name="LaButti K."/>
            <person name="Lindquist E.A."/>
            <person name="Lipzen A."/>
            <person name="Lundell T."/>
            <person name="Morin E."/>
            <person name="Murat C."/>
            <person name="Sun H."/>
            <person name="Tunlid A."/>
            <person name="Henrissat B."/>
            <person name="Grigoriev I.V."/>
            <person name="Hibbett D.S."/>
            <person name="Martin F."/>
            <person name="Nordberg H.P."/>
            <person name="Cantor M.N."/>
            <person name="Hua S.X."/>
        </authorList>
    </citation>
    <scope>NUCLEOTIDE SEQUENCE [LARGE SCALE GENOMIC DNA]</scope>
    <source>
        <strain evidence="2 3">Marx 270</strain>
    </source>
</reference>
<evidence type="ECO:0000256" key="1">
    <source>
        <dbReference type="SAM" id="MobiDB-lite"/>
    </source>
</evidence>
<evidence type="ECO:0000313" key="2">
    <source>
        <dbReference type="EMBL" id="KIO04338.1"/>
    </source>
</evidence>
<keyword evidence="3" id="KW-1185">Reference proteome</keyword>
<organism evidence="2 3">
    <name type="scientific">Pisolithus tinctorius Marx 270</name>
    <dbReference type="NCBI Taxonomy" id="870435"/>
    <lineage>
        <taxon>Eukaryota</taxon>
        <taxon>Fungi</taxon>
        <taxon>Dikarya</taxon>
        <taxon>Basidiomycota</taxon>
        <taxon>Agaricomycotina</taxon>
        <taxon>Agaricomycetes</taxon>
        <taxon>Agaricomycetidae</taxon>
        <taxon>Boletales</taxon>
        <taxon>Sclerodermatineae</taxon>
        <taxon>Pisolithaceae</taxon>
        <taxon>Pisolithus</taxon>
    </lineage>
</organism>